<dbReference type="OrthoDB" id="502624at2"/>
<dbReference type="GO" id="GO:0020037">
    <property type="term" value="F:heme binding"/>
    <property type="evidence" value="ECO:0007669"/>
    <property type="project" value="InterPro"/>
</dbReference>
<dbReference type="InterPro" id="IPR002397">
    <property type="entry name" value="Cyt_P450_B"/>
</dbReference>
<gene>
    <name evidence="3" type="ORF">SAMN05661093_01798</name>
</gene>
<dbReference type="SUPFAM" id="SSF48264">
    <property type="entry name" value="Cytochrome P450"/>
    <property type="match status" value="1"/>
</dbReference>
<accession>A0A1W2BL62</accession>
<keyword evidence="2" id="KW-0408">Iron</keyword>
<dbReference type="Proteomes" id="UP000192674">
    <property type="component" value="Unassembled WGS sequence"/>
</dbReference>
<dbReference type="PANTHER" id="PTHR46696:SF6">
    <property type="entry name" value="P450, PUTATIVE (EUROFUNG)-RELATED"/>
    <property type="match status" value="1"/>
</dbReference>
<evidence type="ECO:0000256" key="1">
    <source>
        <dbReference type="ARBA" id="ARBA00010617"/>
    </source>
</evidence>
<dbReference type="InterPro" id="IPR036396">
    <property type="entry name" value="Cyt_P450_sf"/>
</dbReference>
<keyword evidence="4" id="KW-1185">Reference proteome</keyword>
<keyword evidence="2" id="KW-0503">Monooxygenase</keyword>
<dbReference type="GO" id="GO:0004497">
    <property type="term" value="F:monooxygenase activity"/>
    <property type="evidence" value="ECO:0007669"/>
    <property type="project" value="UniProtKB-KW"/>
</dbReference>
<keyword evidence="2" id="KW-0479">Metal-binding</keyword>
<dbReference type="RefSeq" id="WP_084425403.1">
    <property type="nucleotide sequence ID" value="NZ_FWXV01000001.1"/>
</dbReference>
<evidence type="ECO:0000313" key="3">
    <source>
        <dbReference type="EMBL" id="SMC73705.1"/>
    </source>
</evidence>
<comment type="similarity">
    <text evidence="1 2">Belongs to the cytochrome P450 family.</text>
</comment>
<dbReference type="InterPro" id="IPR001128">
    <property type="entry name" value="Cyt_P450"/>
</dbReference>
<evidence type="ECO:0000256" key="2">
    <source>
        <dbReference type="RuleBase" id="RU000461"/>
    </source>
</evidence>
<dbReference type="PROSITE" id="PS00086">
    <property type="entry name" value="CYTOCHROME_P450"/>
    <property type="match status" value="1"/>
</dbReference>
<keyword evidence="2" id="KW-0560">Oxidoreductase</keyword>
<dbReference type="PRINTS" id="PR00359">
    <property type="entry name" value="BP450"/>
</dbReference>
<evidence type="ECO:0000313" key="4">
    <source>
        <dbReference type="Proteomes" id="UP000192674"/>
    </source>
</evidence>
<dbReference type="Gene3D" id="1.10.630.10">
    <property type="entry name" value="Cytochrome P450"/>
    <property type="match status" value="1"/>
</dbReference>
<sequence length="352" mass="38769">MTTFNPLDPRHTDDPYPRLAELLGQCPVSRPFPGAKVIVRDADARQVLRDASTFSSRANNTGVTYGEDQLALSQLDDPYHGQLRAKVQSAFTPRAVAPLEPVLREHAVKLVSSFGADTDLVRDFTEPFPAMALASFLGIEHSLVRQWVGQFATLVGYHAAPGWPEFRGTVDGMIAENRFPQFTGLSPIEIRTLVYFLVVAGVRNVTWFLGNLIHRLLADGLWPLDSSEVAIEESLRHEPPALWSMRTATRRCEVGGVQIEAGERVFVVAAAANRDPARWPEPDSFRLDRSSGRGHLAFGFGPHGCLGAALTRLQARVALDVLPDLELVPGFTYRRTGDLISRGPASLPVRMR</sequence>
<dbReference type="PANTHER" id="PTHR46696">
    <property type="entry name" value="P450, PUTATIVE (EUROFUNG)-RELATED"/>
    <property type="match status" value="1"/>
</dbReference>
<dbReference type="Pfam" id="PF00067">
    <property type="entry name" value="p450"/>
    <property type="match status" value="1"/>
</dbReference>
<dbReference type="GO" id="GO:0005506">
    <property type="term" value="F:iron ion binding"/>
    <property type="evidence" value="ECO:0007669"/>
    <property type="project" value="InterPro"/>
</dbReference>
<dbReference type="InterPro" id="IPR017972">
    <property type="entry name" value="Cyt_P450_CS"/>
</dbReference>
<protein>
    <submittedName>
        <fullName evidence="3">Cytochrome P450</fullName>
    </submittedName>
</protein>
<dbReference type="EMBL" id="FWXV01000001">
    <property type="protein sequence ID" value="SMC73705.1"/>
    <property type="molecule type" value="Genomic_DNA"/>
</dbReference>
<reference evidence="3 4" key="1">
    <citation type="submission" date="2017-04" db="EMBL/GenBank/DDBJ databases">
        <authorList>
            <person name="Afonso C.L."/>
            <person name="Miller P.J."/>
            <person name="Scott M.A."/>
            <person name="Spackman E."/>
            <person name="Goraichik I."/>
            <person name="Dimitrov K.M."/>
            <person name="Suarez D.L."/>
            <person name="Swayne D.E."/>
        </authorList>
    </citation>
    <scope>NUCLEOTIDE SEQUENCE [LARGE SCALE GENOMIC DNA]</scope>
    <source>
        <strain evidence="3 4">DSM 43828</strain>
    </source>
</reference>
<dbReference type="AlphaFoldDB" id="A0A1W2BL62"/>
<keyword evidence="2" id="KW-0349">Heme</keyword>
<dbReference type="GO" id="GO:0016705">
    <property type="term" value="F:oxidoreductase activity, acting on paired donors, with incorporation or reduction of molecular oxygen"/>
    <property type="evidence" value="ECO:0007669"/>
    <property type="project" value="InterPro"/>
</dbReference>
<name>A0A1W2BL62_KIBAR</name>
<proteinExistence type="inferred from homology"/>
<organism evidence="3 4">
    <name type="scientific">Kibdelosporangium aridum</name>
    <dbReference type="NCBI Taxonomy" id="2030"/>
    <lineage>
        <taxon>Bacteria</taxon>
        <taxon>Bacillati</taxon>
        <taxon>Actinomycetota</taxon>
        <taxon>Actinomycetes</taxon>
        <taxon>Pseudonocardiales</taxon>
        <taxon>Pseudonocardiaceae</taxon>
        <taxon>Kibdelosporangium</taxon>
    </lineage>
</organism>